<evidence type="ECO:0000313" key="1">
    <source>
        <dbReference type="EMBL" id="GFO26413.1"/>
    </source>
</evidence>
<proteinExistence type="predicted"/>
<reference evidence="1 2" key="1">
    <citation type="journal article" date="2021" name="Elife">
        <title>Chloroplast acquisition without the gene transfer in kleptoplastic sea slugs, Plakobranchus ocellatus.</title>
        <authorList>
            <person name="Maeda T."/>
            <person name="Takahashi S."/>
            <person name="Yoshida T."/>
            <person name="Shimamura S."/>
            <person name="Takaki Y."/>
            <person name="Nagai Y."/>
            <person name="Toyoda A."/>
            <person name="Suzuki Y."/>
            <person name="Arimoto A."/>
            <person name="Ishii H."/>
            <person name="Satoh N."/>
            <person name="Nishiyama T."/>
            <person name="Hasebe M."/>
            <person name="Maruyama T."/>
            <person name="Minagawa J."/>
            <person name="Obokata J."/>
            <person name="Shigenobu S."/>
        </authorList>
    </citation>
    <scope>NUCLEOTIDE SEQUENCE [LARGE SCALE GENOMIC DNA]</scope>
</reference>
<keyword evidence="2" id="KW-1185">Reference proteome</keyword>
<organism evidence="1 2">
    <name type="scientific">Plakobranchus ocellatus</name>
    <dbReference type="NCBI Taxonomy" id="259542"/>
    <lineage>
        <taxon>Eukaryota</taxon>
        <taxon>Metazoa</taxon>
        <taxon>Spiralia</taxon>
        <taxon>Lophotrochozoa</taxon>
        <taxon>Mollusca</taxon>
        <taxon>Gastropoda</taxon>
        <taxon>Heterobranchia</taxon>
        <taxon>Euthyneura</taxon>
        <taxon>Panpulmonata</taxon>
        <taxon>Sacoglossa</taxon>
        <taxon>Placobranchoidea</taxon>
        <taxon>Plakobranchidae</taxon>
        <taxon>Plakobranchus</taxon>
    </lineage>
</organism>
<name>A0AAV4C5Z6_9GAST</name>
<evidence type="ECO:0000313" key="2">
    <source>
        <dbReference type="Proteomes" id="UP000735302"/>
    </source>
</evidence>
<comment type="caution">
    <text evidence="1">The sequence shown here is derived from an EMBL/GenBank/DDBJ whole genome shotgun (WGS) entry which is preliminary data.</text>
</comment>
<accession>A0AAV4C5Z6</accession>
<protein>
    <submittedName>
        <fullName evidence="1">Uncharacterized protein</fullName>
    </submittedName>
</protein>
<dbReference type="Proteomes" id="UP000735302">
    <property type="component" value="Unassembled WGS sequence"/>
</dbReference>
<dbReference type="AlphaFoldDB" id="A0AAV4C5Z6"/>
<dbReference type="EMBL" id="BLXT01005830">
    <property type="protein sequence ID" value="GFO26413.1"/>
    <property type="molecule type" value="Genomic_DNA"/>
</dbReference>
<sequence>MTAVSKVLFLQQKVLTLMRRPIMLDTGTSDRRTPTVLQPVSRRKHKFVGHTASGNIVTLRSFSGSYGREINISNSQSTNPLRLVAWIVYDSSVSVVKYECSVQAVK</sequence>
<gene>
    <name evidence="1" type="ORF">PoB_005291800</name>
</gene>